<sequence length="463" mass="53725">MIIVKRILEHITNVEKEKQVYDFVLDTKPSIFDEIYGIQNTKTNTVSGKSDDANCPKNDTSPLKKNAQEGVKKKKIKIYQEDHEFASCVCGGMHLIIVSKTCVVKCIECNKPLHVSCYTQTACVYKDLKNYKILCVLCRLKDMDPFYPVHKVLWIKNLSSNSEKININAYDLKSWKNQNKEVIIFCIQMDNKNLSTNIPLKQEWPKTLVLKVNGNVAEKILAPSWEHKRRDSPLKITHILKAGPNEIDITITNYEKPKFFVLAFVLCNLNTEQSIIENIILKNTLSFKDSKQRIMHLLTMKHGDDEVMCMEVNRKISLHCPFSLDRILIPCRGVKCSHLQCFDLKSFIDVTKKTKAFNNRWKCPICSLVLRPKDLVIDTFITYILSQVPKNTKEVELNKNGEFIINNLPFQGGTVEKKCVEIKSDEKNCRTPNMSPILKKRKKRKKNEKKKKKKKKKLYEHFR</sequence>
<feature type="region of interest" description="Disordered" evidence="5">
    <location>
        <begin position="428"/>
        <end position="463"/>
    </location>
</feature>
<accession>A0A8C9GRH3</accession>
<reference evidence="7" key="1">
    <citation type="submission" date="2025-08" db="UniProtKB">
        <authorList>
            <consortium name="Ensembl"/>
        </authorList>
    </citation>
    <scope>IDENTIFICATION</scope>
</reference>
<keyword evidence="8" id="KW-1185">Reference proteome</keyword>
<proteinExistence type="predicted"/>
<keyword evidence="2 4" id="KW-0863">Zinc-finger</keyword>
<evidence type="ECO:0000256" key="3">
    <source>
        <dbReference type="ARBA" id="ARBA00022833"/>
    </source>
</evidence>
<feature type="compositionally biased region" description="Basic residues" evidence="5">
    <location>
        <begin position="438"/>
        <end position="463"/>
    </location>
</feature>
<dbReference type="GO" id="GO:0061665">
    <property type="term" value="F:SUMO ligase activity"/>
    <property type="evidence" value="ECO:0007669"/>
    <property type="project" value="TreeGrafter"/>
</dbReference>
<dbReference type="PROSITE" id="PS51044">
    <property type="entry name" value="ZF_SP_RING"/>
    <property type="match status" value="1"/>
</dbReference>
<dbReference type="GO" id="GO:0000785">
    <property type="term" value="C:chromatin"/>
    <property type="evidence" value="ECO:0007669"/>
    <property type="project" value="TreeGrafter"/>
</dbReference>
<dbReference type="InterPro" id="IPR013083">
    <property type="entry name" value="Znf_RING/FYVE/PHD"/>
</dbReference>
<dbReference type="Gene3D" id="2.60.120.780">
    <property type="entry name" value="PINIT domain"/>
    <property type="match status" value="1"/>
</dbReference>
<dbReference type="PANTHER" id="PTHR10782">
    <property type="entry name" value="ZINC FINGER MIZ DOMAIN-CONTAINING PROTEIN"/>
    <property type="match status" value="1"/>
</dbReference>
<dbReference type="GO" id="GO:0008270">
    <property type="term" value="F:zinc ion binding"/>
    <property type="evidence" value="ECO:0007669"/>
    <property type="project" value="UniProtKB-KW"/>
</dbReference>
<dbReference type="PANTHER" id="PTHR10782:SF4">
    <property type="entry name" value="TONALLI, ISOFORM E"/>
    <property type="match status" value="1"/>
</dbReference>
<organism evidence="7 8">
    <name type="scientific">Piliocolobus tephrosceles</name>
    <name type="common">Ugandan red Colobus</name>
    <dbReference type="NCBI Taxonomy" id="591936"/>
    <lineage>
        <taxon>Eukaryota</taxon>
        <taxon>Metazoa</taxon>
        <taxon>Chordata</taxon>
        <taxon>Craniata</taxon>
        <taxon>Vertebrata</taxon>
        <taxon>Euteleostomi</taxon>
        <taxon>Mammalia</taxon>
        <taxon>Eutheria</taxon>
        <taxon>Euarchontoglires</taxon>
        <taxon>Primates</taxon>
        <taxon>Haplorrhini</taxon>
        <taxon>Catarrhini</taxon>
        <taxon>Cercopithecidae</taxon>
        <taxon>Colobinae</taxon>
        <taxon>Piliocolobus</taxon>
    </lineage>
</organism>
<dbReference type="Proteomes" id="UP000694416">
    <property type="component" value="Unplaced"/>
</dbReference>
<evidence type="ECO:0000256" key="1">
    <source>
        <dbReference type="ARBA" id="ARBA00022723"/>
    </source>
</evidence>
<dbReference type="InterPro" id="IPR004181">
    <property type="entry name" value="Znf_MIZ"/>
</dbReference>
<evidence type="ECO:0000256" key="4">
    <source>
        <dbReference type="PROSITE-ProRule" id="PRU00452"/>
    </source>
</evidence>
<protein>
    <recommendedName>
        <fullName evidence="6">SP-RING-type domain-containing protein</fullName>
    </recommendedName>
</protein>
<dbReference type="Gene3D" id="3.30.40.10">
    <property type="entry name" value="Zinc/RING finger domain, C3HC4 (zinc finger)"/>
    <property type="match status" value="1"/>
</dbReference>
<dbReference type="GO" id="GO:0060255">
    <property type="term" value="P:regulation of macromolecule metabolic process"/>
    <property type="evidence" value="ECO:0007669"/>
    <property type="project" value="UniProtKB-ARBA"/>
</dbReference>
<feature type="domain" description="SP-RING-type" evidence="6">
    <location>
        <begin position="303"/>
        <end position="390"/>
    </location>
</feature>
<dbReference type="AlphaFoldDB" id="A0A8C9GRH3"/>
<reference evidence="7" key="2">
    <citation type="submission" date="2025-09" db="UniProtKB">
        <authorList>
            <consortium name="Ensembl"/>
        </authorList>
    </citation>
    <scope>IDENTIFICATION</scope>
</reference>
<dbReference type="InterPro" id="IPR038654">
    <property type="entry name" value="PINIT_sf"/>
</dbReference>
<keyword evidence="1" id="KW-0479">Metal-binding</keyword>
<evidence type="ECO:0000313" key="8">
    <source>
        <dbReference type="Proteomes" id="UP000694416"/>
    </source>
</evidence>
<evidence type="ECO:0000256" key="2">
    <source>
        <dbReference type="ARBA" id="ARBA00022771"/>
    </source>
</evidence>
<evidence type="ECO:0000256" key="5">
    <source>
        <dbReference type="SAM" id="MobiDB-lite"/>
    </source>
</evidence>
<dbReference type="Ensembl" id="ENSPTET00000011305.1">
    <property type="protein sequence ID" value="ENSPTEP00000007409.1"/>
    <property type="gene ID" value="ENSPTEG00000008441.1"/>
</dbReference>
<keyword evidence="3" id="KW-0862">Zinc</keyword>
<dbReference type="CDD" id="cd16650">
    <property type="entry name" value="SP-RING_PIAS-like"/>
    <property type="match status" value="1"/>
</dbReference>
<evidence type="ECO:0000259" key="6">
    <source>
        <dbReference type="PROSITE" id="PS51044"/>
    </source>
</evidence>
<evidence type="ECO:0000313" key="7">
    <source>
        <dbReference type="Ensembl" id="ENSPTEP00000007409.1"/>
    </source>
</evidence>
<dbReference type="Pfam" id="PF02891">
    <property type="entry name" value="zf-MIZ"/>
    <property type="match status" value="1"/>
</dbReference>
<dbReference type="GO" id="GO:0016925">
    <property type="term" value="P:protein sumoylation"/>
    <property type="evidence" value="ECO:0007669"/>
    <property type="project" value="TreeGrafter"/>
</dbReference>
<name>A0A8C9GRH3_9PRIM</name>